<keyword evidence="2" id="KW-0964">Secreted</keyword>
<dbReference type="InterPro" id="IPR050439">
    <property type="entry name" value="ADAMTS_ADAMTS-like"/>
</dbReference>
<dbReference type="GO" id="GO:0004222">
    <property type="term" value="F:metalloendopeptidase activity"/>
    <property type="evidence" value="ECO:0007669"/>
    <property type="project" value="TreeGrafter"/>
</dbReference>
<dbReference type="Gene3D" id="2.60.120.830">
    <property type="match status" value="1"/>
</dbReference>
<evidence type="ECO:0000313" key="4">
    <source>
        <dbReference type="EMBL" id="TNN23516.1"/>
    </source>
</evidence>
<dbReference type="PANTHER" id="PTHR13723">
    <property type="entry name" value="ADAMTS A DISINTEGRIN AND METALLOPROTEASE WITH THROMBOSPONDIN MOTIFS PROTEASE"/>
    <property type="match status" value="1"/>
</dbReference>
<dbReference type="OrthoDB" id="10035764at2759"/>
<name>A0A4Z2E3K0_9TELE</name>
<feature type="domain" description="ADAMTS/ADAMTS-like Spacer 1" evidence="3">
    <location>
        <begin position="56"/>
        <end position="124"/>
    </location>
</feature>
<proteinExistence type="predicted"/>
<dbReference type="AlphaFoldDB" id="A0A4Z2E3K0"/>
<keyword evidence="4" id="KW-0401">Integrin</keyword>
<evidence type="ECO:0000259" key="3">
    <source>
        <dbReference type="Pfam" id="PF05986"/>
    </source>
</evidence>
<reference evidence="4 5" key="1">
    <citation type="submission" date="2019-03" db="EMBL/GenBank/DDBJ databases">
        <title>First draft genome of Liparis tanakae, snailfish: a comprehensive survey of snailfish specific genes.</title>
        <authorList>
            <person name="Kim W."/>
            <person name="Song I."/>
            <person name="Jeong J.-H."/>
            <person name="Kim D."/>
            <person name="Kim S."/>
            <person name="Ryu S."/>
            <person name="Song J.Y."/>
            <person name="Lee S.K."/>
        </authorList>
    </citation>
    <scope>NUCLEOTIDE SEQUENCE [LARGE SCALE GENOMIC DNA]</scope>
    <source>
        <tissue evidence="4">Muscle</tissue>
    </source>
</reference>
<dbReference type="InterPro" id="IPR010294">
    <property type="entry name" value="ADAMTS_spacer1"/>
</dbReference>
<evidence type="ECO:0000256" key="1">
    <source>
        <dbReference type="ARBA" id="ARBA00004613"/>
    </source>
</evidence>
<dbReference type="GO" id="GO:0006508">
    <property type="term" value="P:proteolysis"/>
    <property type="evidence" value="ECO:0007669"/>
    <property type="project" value="TreeGrafter"/>
</dbReference>
<dbReference type="GO" id="GO:0030198">
    <property type="term" value="P:extracellular matrix organization"/>
    <property type="evidence" value="ECO:0007669"/>
    <property type="project" value="TreeGrafter"/>
</dbReference>
<evidence type="ECO:0000256" key="2">
    <source>
        <dbReference type="ARBA" id="ARBA00022525"/>
    </source>
</evidence>
<dbReference type="EMBL" id="SRLO01018218">
    <property type="protein sequence ID" value="TNN23516.1"/>
    <property type="molecule type" value="Genomic_DNA"/>
</dbReference>
<accession>A0A4Z2E3K0</accession>
<dbReference type="GO" id="GO:0007229">
    <property type="term" value="P:integrin-mediated signaling pathway"/>
    <property type="evidence" value="ECO:0007669"/>
    <property type="project" value="UniProtKB-KW"/>
</dbReference>
<organism evidence="4 5">
    <name type="scientific">Liparis tanakae</name>
    <name type="common">Tanaka's snailfish</name>
    <dbReference type="NCBI Taxonomy" id="230148"/>
    <lineage>
        <taxon>Eukaryota</taxon>
        <taxon>Metazoa</taxon>
        <taxon>Chordata</taxon>
        <taxon>Craniata</taxon>
        <taxon>Vertebrata</taxon>
        <taxon>Euteleostomi</taxon>
        <taxon>Actinopterygii</taxon>
        <taxon>Neopterygii</taxon>
        <taxon>Teleostei</taxon>
        <taxon>Neoteleostei</taxon>
        <taxon>Acanthomorphata</taxon>
        <taxon>Eupercaria</taxon>
        <taxon>Perciformes</taxon>
        <taxon>Cottioidei</taxon>
        <taxon>Cottales</taxon>
        <taxon>Liparidae</taxon>
        <taxon>Liparis</taxon>
    </lineage>
</organism>
<comment type="caution">
    <text evidence="4">The sequence shown here is derived from an EMBL/GenBank/DDBJ whole genome shotgun (WGS) entry which is preliminary data.</text>
</comment>
<dbReference type="Pfam" id="PF05986">
    <property type="entry name" value="ADAMTS_spacer1"/>
    <property type="match status" value="1"/>
</dbReference>
<dbReference type="GO" id="GO:0031012">
    <property type="term" value="C:extracellular matrix"/>
    <property type="evidence" value="ECO:0007669"/>
    <property type="project" value="TreeGrafter"/>
</dbReference>
<comment type="subcellular location">
    <subcellularLocation>
        <location evidence="1">Secreted</location>
    </subcellularLocation>
</comment>
<dbReference type="Proteomes" id="UP000314294">
    <property type="component" value="Unassembled WGS sequence"/>
</dbReference>
<gene>
    <name evidence="4" type="primary">ADAMTS6_2</name>
    <name evidence="4" type="ORF">EYF80_066363</name>
</gene>
<evidence type="ECO:0000313" key="5">
    <source>
        <dbReference type="Proteomes" id="UP000314294"/>
    </source>
</evidence>
<sequence length="190" mass="21280">MHERHCDFQLTGSPVRILLLGMIQGTYVLSLFPLLVSSPCVLLPGLTVSLPLCPVLKSKGDQYFINGKLTIDTPRRFDVAGTVFHYRRPADGPETLEALGPTNVTLVVMVLVREENPGVHYRFNPPVSREPLAGFAWHFTSWSRCSAVCAGGRTARTHGQRSRVTMVLFFKALIQHNMNHKYPLHPCERS</sequence>
<dbReference type="GO" id="GO:0005576">
    <property type="term" value="C:extracellular region"/>
    <property type="evidence" value="ECO:0007669"/>
    <property type="project" value="UniProtKB-SubCell"/>
</dbReference>
<dbReference type="PANTHER" id="PTHR13723:SF26">
    <property type="entry name" value="A DISINTEGRIN AND METALLOPROTEINASE WITH THROMBOSPONDIN MOTIFS 10"/>
    <property type="match status" value="1"/>
</dbReference>
<protein>
    <submittedName>
        <fullName evidence="4">A disintegrin and metalloproteinase with thrombospondin motifs 6</fullName>
    </submittedName>
</protein>
<keyword evidence="5" id="KW-1185">Reference proteome</keyword>